<evidence type="ECO:0000259" key="6">
    <source>
        <dbReference type="Pfam" id="PF04069"/>
    </source>
</evidence>
<sequence length="298" mass="33078">MFNAMKLAVRKFAAVLAVSCAVAPMAAHAAEKTIKVGWTAWSDAEAVTNVAKQLLEKRLGYKVELVMADVGIQYNGVAKGDLDVMLMSWLPTTHQAYWEKVSSQVEDLGILYDKARLGWVVPDYVPESEVKSIEDLKKPEIAKKFKKQIQGIDAGSGLMRASAEAVKAYGLDDYKLVTASDAAMVLSIDRAIKRDNWIVATSWAPHWMFAQYKLRFLEDPKKTLGGEEAIHAVGRMGFEKDFPKAAAFIKSFKIPLADLQDIMLKAKDSSYEKEAAAYIESHPEMVEKWLKDTASAPN</sequence>
<evidence type="ECO:0000256" key="1">
    <source>
        <dbReference type="ARBA" id="ARBA00004236"/>
    </source>
</evidence>
<dbReference type="GO" id="GO:0015871">
    <property type="term" value="P:choline transport"/>
    <property type="evidence" value="ECO:0007669"/>
    <property type="project" value="TreeGrafter"/>
</dbReference>
<dbReference type="Gene3D" id="3.40.190.100">
    <property type="entry name" value="Glycine betaine-binding periplasmic protein, domain 2"/>
    <property type="match status" value="1"/>
</dbReference>
<protein>
    <submittedName>
        <fullName evidence="7">Glycine betaine ABC transporter substrate-binding protein</fullName>
    </submittedName>
</protein>
<evidence type="ECO:0000313" key="8">
    <source>
        <dbReference type="Proteomes" id="UP000694660"/>
    </source>
</evidence>
<comment type="subcellular location">
    <subcellularLocation>
        <location evidence="1">Cell membrane</location>
    </subcellularLocation>
</comment>
<evidence type="ECO:0000256" key="3">
    <source>
        <dbReference type="ARBA" id="ARBA00022475"/>
    </source>
</evidence>
<evidence type="ECO:0000256" key="2">
    <source>
        <dbReference type="ARBA" id="ARBA00022448"/>
    </source>
</evidence>
<dbReference type="SUPFAM" id="SSF53850">
    <property type="entry name" value="Periplasmic binding protein-like II"/>
    <property type="match status" value="1"/>
</dbReference>
<comment type="caution">
    <text evidence="7">The sequence shown here is derived from an EMBL/GenBank/DDBJ whole genome shotgun (WGS) entry which is preliminary data.</text>
</comment>
<organism evidence="7 8">
    <name type="scientific">Denitromonas iodatirespirans</name>
    <dbReference type="NCBI Taxonomy" id="2795389"/>
    <lineage>
        <taxon>Bacteria</taxon>
        <taxon>Pseudomonadati</taxon>
        <taxon>Pseudomonadota</taxon>
        <taxon>Betaproteobacteria</taxon>
        <taxon>Rhodocyclales</taxon>
        <taxon>Zoogloeaceae</taxon>
        <taxon>Denitromonas</taxon>
    </lineage>
</organism>
<keyword evidence="4" id="KW-0472">Membrane</keyword>
<keyword evidence="5" id="KW-0732">Signal</keyword>
<gene>
    <name evidence="7" type="ORF">I8J34_23515</name>
</gene>
<feature type="domain" description="ABC-type glycine betaine transport system substrate-binding" evidence="6">
    <location>
        <begin position="32"/>
        <end position="277"/>
    </location>
</feature>
<feature type="chain" id="PRO_5037727617" evidence="5">
    <location>
        <begin position="30"/>
        <end position="298"/>
    </location>
</feature>
<evidence type="ECO:0000313" key="7">
    <source>
        <dbReference type="EMBL" id="MBT0964157.1"/>
    </source>
</evidence>
<reference evidence="8" key="1">
    <citation type="journal article" date="2022" name="ISME J.">
        <title>Genetic and phylogenetic analysis of dissimilatory iodate-reducing bacteria identifies potential niches across the world's oceans.</title>
        <authorList>
            <person name="Reyes-Umana V."/>
            <person name="Henning Z."/>
            <person name="Lee K."/>
            <person name="Barnum T.P."/>
            <person name="Coates J.D."/>
        </authorList>
    </citation>
    <scope>NUCLEOTIDE SEQUENCE [LARGE SCALE GENOMIC DNA]</scope>
    <source>
        <strain evidence="8">IR12</strain>
    </source>
</reference>
<evidence type="ECO:0000256" key="5">
    <source>
        <dbReference type="SAM" id="SignalP"/>
    </source>
</evidence>
<dbReference type="PANTHER" id="PTHR47737">
    <property type="entry name" value="GLYCINE BETAINE/PROLINE BETAINE TRANSPORT SYSTEM PERMEASE PROTEIN PROW"/>
    <property type="match status" value="1"/>
</dbReference>
<feature type="signal peptide" evidence="5">
    <location>
        <begin position="1"/>
        <end position="29"/>
    </location>
</feature>
<evidence type="ECO:0000256" key="4">
    <source>
        <dbReference type="ARBA" id="ARBA00023136"/>
    </source>
</evidence>
<dbReference type="InterPro" id="IPR007210">
    <property type="entry name" value="ABC_Gly_betaine_transp_sub-bd"/>
</dbReference>
<dbReference type="PANTHER" id="PTHR47737:SF1">
    <property type="entry name" value="GLYCINE BETAINE_PROLINE BETAINE TRANSPORT SYSTEM PERMEASE PROTEIN PROW"/>
    <property type="match status" value="1"/>
</dbReference>
<proteinExistence type="predicted"/>
<keyword evidence="8" id="KW-1185">Reference proteome</keyword>
<accession>A0A944DHB6</accession>
<dbReference type="Gene3D" id="3.40.190.10">
    <property type="entry name" value="Periplasmic binding protein-like II"/>
    <property type="match status" value="1"/>
</dbReference>
<dbReference type="GO" id="GO:0015226">
    <property type="term" value="F:carnitine transmembrane transporter activity"/>
    <property type="evidence" value="ECO:0007669"/>
    <property type="project" value="TreeGrafter"/>
</dbReference>
<dbReference type="Proteomes" id="UP000694660">
    <property type="component" value="Unassembled WGS sequence"/>
</dbReference>
<dbReference type="GO" id="GO:0043190">
    <property type="term" value="C:ATP-binding cassette (ABC) transporter complex"/>
    <property type="evidence" value="ECO:0007669"/>
    <property type="project" value="InterPro"/>
</dbReference>
<dbReference type="CDD" id="cd13639">
    <property type="entry name" value="PBP2_OpuAC_like"/>
    <property type="match status" value="1"/>
</dbReference>
<dbReference type="EMBL" id="JAEKFT010000057">
    <property type="protein sequence ID" value="MBT0964157.1"/>
    <property type="molecule type" value="Genomic_DNA"/>
</dbReference>
<dbReference type="GO" id="GO:0031460">
    <property type="term" value="P:glycine betaine transport"/>
    <property type="evidence" value="ECO:0007669"/>
    <property type="project" value="TreeGrafter"/>
</dbReference>
<dbReference type="RefSeq" id="WP_214364078.1">
    <property type="nucleotide sequence ID" value="NZ_JAEKFT010000057.1"/>
</dbReference>
<dbReference type="Pfam" id="PF04069">
    <property type="entry name" value="OpuAC"/>
    <property type="match status" value="1"/>
</dbReference>
<name>A0A944DHB6_DENI1</name>
<dbReference type="GO" id="GO:0005275">
    <property type="term" value="F:amine transmembrane transporter activity"/>
    <property type="evidence" value="ECO:0007669"/>
    <property type="project" value="TreeGrafter"/>
</dbReference>
<dbReference type="AlphaFoldDB" id="A0A944DHB6"/>
<keyword evidence="2" id="KW-0813">Transport</keyword>
<keyword evidence="3" id="KW-1003">Cell membrane</keyword>